<sequence>MLVKDIEIITMREGKKEIVHGDVFIKDKIIQEIKPHSEKSKDKIVIDGIEKFYYQDL</sequence>
<dbReference type="EMBL" id="BARW01006103">
    <property type="protein sequence ID" value="GAI86285.1"/>
    <property type="molecule type" value="Genomic_DNA"/>
</dbReference>
<dbReference type="GO" id="GO:0016810">
    <property type="term" value="F:hydrolase activity, acting on carbon-nitrogen (but not peptide) bonds"/>
    <property type="evidence" value="ECO:0007669"/>
    <property type="project" value="InterPro"/>
</dbReference>
<organism evidence="1">
    <name type="scientific">marine sediment metagenome</name>
    <dbReference type="NCBI Taxonomy" id="412755"/>
    <lineage>
        <taxon>unclassified sequences</taxon>
        <taxon>metagenomes</taxon>
        <taxon>ecological metagenomes</taxon>
    </lineage>
</organism>
<accession>X1TFA6</accession>
<protein>
    <submittedName>
        <fullName evidence="1">Uncharacterized protein</fullName>
    </submittedName>
</protein>
<dbReference type="AlphaFoldDB" id="X1TFA6"/>
<dbReference type="Gene3D" id="2.30.40.10">
    <property type="entry name" value="Urease, subunit C, domain 1"/>
    <property type="match status" value="1"/>
</dbReference>
<dbReference type="InterPro" id="IPR011059">
    <property type="entry name" value="Metal-dep_hydrolase_composite"/>
</dbReference>
<name>X1TFA6_9ZZZZ</name>
<reference evidence="1" key="1">
    <citation type="journal article" date="2014" name="Front. Microbiol.">
        <title>High frequency of phylogenetically diverse reductive dehalogenase-homologous genes in deep subseafloor sedimentary metagenomes.</title>
        <authorList>
            <person name="Kawai M."/>
            <person name="Futagami T."/>
            <person name="Toyoda A."/>
            <person name="Takaki Y."/>
            <person name="Nishi S."/>
            <person name="Hori S."/>
            <person name="Arai W."/>
            <person name="Tsubouchi T."/>
            <person name="Morono Y."/>
            <person name="Uchiyama I."/>
            <person name="Ito T."/>
            <person name="Fujiyama A."/>
            <person name="Inagaki F."/>
            <person name="Takami H."/>
        </authorList>
    </citation>
    <scope>NUCLEOTIDE SEQUENCE</scope>
    <source>
        <strain evidence="1">Expedition CK06-06</strain>
    </source>
</reference>
<gene>
    <name evidence="1" type="ORF">S12H4_12794</name>
</gene>
<proteinExistence type="predicted"/>
<comment type="caution">
    <text evidence="1">The sequence shown here is derived from an EMBL/GenBank/DDBJ whole genome shotgun (WGS) entry which is preliminary data.</text>
</comment>
<evidence type="ECO:0000313" key="1">
    <source>
        <dbReference type="EMBL" id="GAI86285.1"/>
    </source>
</evidence>